<sequence>MPPISPSETGHWAYLTLNTSRKNFFKKPKVRKFRKSIQHEHTARHQQPGQYMFFQQCNAMSAVNKAIMYISNETTTKISF</sequence>
<name>A0A5J4WG27_9EUKA</name>
<reference evidence="1 2" key="1">
    <citation type="submission" date="2019-03" db="EMBL/GenBank/DDBJ databases">
        <title>Single cell metagenomics reveals metabolic interactions within the superorganism composed of flagellate Streblomastix strix and complex community of Bacteroidetes bacteria on its surface.</title>
        <authorList>
            <person name="Treitli S.C."/>
            <person name="Kolisko M."/>
            <person name="Husnik F."/>
            <person name="Keeling P."/>
            <person name="Hampl V."/>
        </authorList>
    </citation>
    <scope>NUCLEOTIDE SEQUENCE [LARGE SCALE GENOMIC DNA]</scope>
    <source>
        <strain evidence="1">ST1C</strain>
    </source>
</reference>
<proteinExistence type="predicted"/>
<accession>A0A5J4WG27</accession>
<dbReference type="AlphaFoldDB" id="A0A5J4WG27"/>
<protein>
    <submittedName>
        <fullName evidence="1">Uncharacterized protein</fullName>
    </submittedName>
</protein>
<gene>
    <name evidence="1" type="ORF">EZS28_010513</name>
</gene>
<organism evidence="1 2">
    <name type="scientific">Streblomastix strix</name>
    <dbReference type="NCBI Taxonomy" id="222440"/>
    <lineage>
        <taxon>Eukaryota</taxon>
        <taxon>Metamonada</taxon>
        <taxon>Preaxostyla</taxon>
        <taxon>Oxymonadida</taxon>
        <taxon>Streblomastigidae</taxon>
        <taxon>Streblomastix</taxon>
    </lineage>
</organism>
<evidence type="ECO:0000313" key="1">
    <source>
        <dbReference type="EMBL" id="KAA6393960.1"/>
    </source>
</evidence>
<evidence type="ECO:0000313" key="2">
    <source>
        <dbReference type="Proteomes" id="UP000324800"/>
    </source>
</evidence>
<dbReference type="Proteomes" id="UP000324800">
    <property type="component" value="Unassembled WGS sequence"/>
</dbReference>
<comment type="caution">
    <text evidence="1">The sequence shown here is derived from an EMBL/GenBank/DDBJ whole genome shotgun (WGS) entry which is preliminary data.</text>
</comment>
<dbReference type="EMBL" id="SNRW01002086">
    <property type="protein sequence ID" value="KAA6393960.1"/>
    <property type="molecule type" value="Genomic_DNA"/>
</dbReference>